<dbReference type="Gene3D" id="3.60.10.10">
    <property type="entry name" value="Endonuclease/exonuclease/phosphatase"/>
    <property type="match status" value="1"/>
</dbReference>
<keyword evidence="5" id="KW-1185">Reference proteome</keyword>
<dbReference type="PROSITE" id="PS50158">
    <property type="entry name" value="ZF_CCHC"/>
    <property type="match status" value="1"/>
</dbReference>
<keyword evidence="1" id="KW-0862">Zinc</keyword>
<feature type="compositionally biased region" description="Basic and acidic residues" evidence="2">
    <location>
        <begin position="261"/>
        <end position="273"/>
    </location>
</feature>
<comment type="caution">
    <text evidence="4">The sequence shown here is derived from an EMBL/GenBank/DDBJ whole genome shotgun (WGS) entry which is preliminary data.</text>
</comment>
<feature type="compositionally biased region" description="Polar residues" evidence="2">
    <location>
        <begin position="282"/>
        <end position="295"/>
    </location>
</feature>
<dbReference type="InterPro" id="IPR001878">
    <property type="entry name" value="Znf_CCHC"/>
</dbReference>
<dbReference type="InterPro" id="IPR036691">
    <property type="entry name" value="Endo/exonu/phosph_ase_sf"/>
</dbReference>
<dbReference type="Proteomes" id="UP001148838">
    <property type="component" value="Unassembled WGS sequence"/>
</dbReference>
<evidence type="ECO:0000313" key="4">
    <source>
        <dbReference type="EMBL" id="KAJ4437287.1"/>
    </source>
</evidence>
<feature type="region of interest" description="Disordered" evidence="2">
    <location>
        <begin position="142"/>
        <end position="186"/>
    </location>
</feature>
<dbReference type="PANTHER" id="PTHR19446">
    <property type="entry name" value="REVERSE TRANSCRIPTASES"/>
    <property type="match status" value="1"/>
</dbReference>
<evidence type="ECO:0000259" key="3">
    <source>
        <dbReference type="PROSITE" id="PS50158"/>
    </source>
</evidence>
<sequence length="921" mass="104408">MMSLYNNGEQTQVKVSKADVPSLTVRVFNLPRRLPSSLIQTVLNTYGVVHSVRQEQWSTAYPFPVNNGVRAVKMEIKKHIPGLIAIAGYNAHITYVGQPILCYVCHEPNHKKEDCPQRKTTFNVNVKPRQLLLSDIVSGTVVQQREEQTKERPKERDAHVEEETDTASETEATKTVTTEDEQNIMDTTEYTANDAADRAQDMEQLAVIADDVEITNISSGIKTPLHLGESTLDLEENKIGQPTETTETPSKKLKPMAQNEFTRDPRLRSREDGAASGSSASEKNTSTTYPSNKVKNSPRPHPYAIYGRTKDDSKKDGPDGKSLPKEDKNIKAGESLNDGPQYDYVVNTGDENRGTAVIYRCGLTVDAIEKHPSGRVISMKINNIQILNVYLPSGTNHRQQRESFLSKELSFFLRHRYDCLLIGGDWNCVLHAKDQTGQYNPSPVLAYLTQDLHLVDMWELLHGNRVEYTFRRQNGASRLDRFYITRTHSKYIYRIQVFPTPFSDHDCVLLSLQTDITLPIYGKGSWKLNNTLLHIPEISEQFSQHFEKINKQSQQVQTQHHAKLLNESYAVQQVGGNKWQEILNIKSTICALQQKFMDGVKIRERTPTVSEDERCALYHLVKEKRNARTKYISHLQTTEGTQLTSNSDCIKEIETFFRVLYSASPTSTTETDTLLKHVNRHLNLQQQHDLQLPITEEEILRAIENAPKNSAPGPDGLTYQLYKMHWNLIKDTLVDLFNYIFDKGVVVEGFSDGIVLLLPKVTNPRTVSEYRPITLLNTDYNAYSKIQVNGFFTKRIPIASSVRQGSPLSMWLFATGIEPLIRMSHNILQSGRATCNMFTIRAYADDVVILLRDEDECTKLPQILQTYSMASCAQINVQKSSLVPLGNWPVTHTVNHIPIKRKAKILGLTVCASFKEMVDIN</sequence>
<evidence type="ECO:0000256" key="2">
    <source>
        <dbReference type="SAM" id="MobiDB-lite"/>
    </source>
</evidence>
<dbReference type="InterPro" id="IPR000477">
    <property type="entry name" value="RT_dom"/>
</dbReference>
<dbReference type="Pfam" id="PF00078">
    <property type="entry name" value="RVT_1"/>
    <property type="match status" value="1"/>
</dbReference>
<evidence type="ECO:0000313" key="5">
    <source>
        <dbReference type="Proteomes" id="UP001148838"/>
    </source>
</evidence>
<accession>A0ABQ8SUB3</accession>
<dbReference type="EMBL" id="JAJSOF020000021">
    <property type="protein sequence ID" value="KAJ4437287.1"/>
    <property type="molecule type" value="Genomic_DNA"/>
</dbReference>
<dbReference type="SUPFAM" id="SSF56219">
    <property type="entry name" value="DNase I-like"/>
    <property type="match status" value="1"/>
</dbReference>
<protein>
    <recommendedName>
        <fullName evidence="3">CCHC-type domain-containing protein</fullName>
    </recommendedName>
</protein>
<organism evidence="4 5">
    <name type="scientific">Periplaneta americana</name>
    <name type="common">American cockroach</name>
    <name type="synonym">Blatta americana</name>
    <dbReference type="NCBI Taxonomy" id="6978"/>
    <lineage>
        <taxon>Eukaryota</taxon>
        <taxon>Metazoa</taxon>
        <taxon>Ecdysozoa</taxon>
        <taxon>Arthropoda</taxon>
        <taxon>Hexapoda</taxon>
        <taxon>Insecta</taxon>
        <taxon>Pterygota</taxon>
        <taxon>Neoptera</taxon>
        <taxon>Polyneoptera</taxon>
        <taxon>Dictyoptera</taxon>
        <taxon>Blattodea</taxon>
        <taxon>Blattoidea</taxon>
        <taxon>Blattidae</taxon>
        <taxon>Blattinae</taxon>
        <taxon>Periplaneta</taxon>
    </lineage>
</organism>
<feature type="domain" description="CCHC-type" evidence="3">
    <location>
        <begin position="102"/>
        <end position="117"/>
    </location>
</feature>
<keyword evidence="1" id="KW-0863">Zinc-finger</keyword>
<feature type="region of interest" description="Disordered" evidence="2">
    <location>
        <begin position="234"/>
        <end position="340"/>
    </location>
</feature>
<reference evidence="4 5" key="1">
    <citation type="journal article" date="2022" name="Allergy">
        <title>Genome assembly and annotation of Periplaneta americana reveal a comprehensive cockroach allergen profile.</title>
        <authorList>
            <person name="Wang L."/>
            <person name="Xiong Q."/>
            <person name="Saelim N."/>
            <person name="Wang L."/>
            <person name="Nong W."/>
            <person name="Wan A.T."/>
            <person name="Shi M."/>
            <person name="Liu X."/>
            <person name="Cao Q."/>
            <person name="Hui J.H.L."/>
            <person name="Sookrung N."/>
            <person name="Leung T.F."/>
            <person name="Tungtrongchitr A."/>
            <person name="Tsui S.K.W."/>
        </authorList>
    </citation>
    <scope>NUCLEOTIDE SEQUENCE [LARGE SCALE GENOMIC DNA]</scope>
    <source>
        <strain evidence="4">PWHHKU_190912</strain>
    </source>
</reference>
<gene>
    <name evidence="4" type="ORF">ANN_17425</name>
</gene>
<name>A0ABQ8SUB3_PERAM</name>
<evidence type="ECO:0000256" key="1">
    <source>
        <dbReference type="PROSITE-ProRule" id="PRU00047"/>
    </source>
</evidence>
<keyword evidence="1" id="KW-0479">Metal-binding</keyword>
<feature type="compositionally biased region" description="Basic and acidic residues" evidence="2">
    <location>
        <begin position="308"/>
        <end position="331"/>
    </location>
</feature>
<dbReference type="CDD" id="cd09076">
    <property type="entry name" value="L1-EN"/>
    <property type="match status" value="1"/>
</dbReference>
<proteinExistence type="predicted"/>
<feature type="compositionally biased region" description="Basic and acidic residues" evidence="2">
    <location>
        <begin position="144"/>
        <end position="161"/>
    </location>
</feature>